<sequence>MNGPNGPVVPTIDPNTKADRHYIWYRLVHMDRYLSLMLGLPQGSSGMGMVSEAALSNETPIGKLERVQTGIACRILQRNESGFLQHDYSVTRQMDAELVKEVSALPSHFWLIPTFINIDRDLKVKFWDIMRLTVHLIHFNLLCQLHLPFILCPTTDRA</sequence>
<evidence type="ECO:0000256" key="1">
    <source>
        <dbReference type="ARBA" id="ARBA00023015"/>
    </source>
</evidence>
<evidence type="ECO:0000256" key="3">
    <source>
        <dbReference type="ARBA" id="ARBA00023242"/>
    </source>
</evidence>
<proteinExistence type="predicted"/>
<keyword evidence="3" id="KW-0539">Nucleus</keyword>
<organism evidence="4 5">
    <name type="scientific">Aspergillus pseudoustus</name>
    <dbReference type="NCBI Taxonomy" id="1810923"/>
    <lineage>
        <taxon>Eukaryota</taxon>
        <taxon>Fungi</taxon>
        <taxon>Dikarya</taxon>
        <taxon>Ascomycota</taxon>
        <taxon>Pezizomycotina</taxon>
        <taxon>Eurotiomycetes</taxon>
        <taxon>Eurotiomycetidae</taxon>
        <taxon>Eurotiales</taxon>
        <taxon>Aspergillaceae</taxon>
        <taxon>Aspergillus</taxon>
        <taxon>Aspergillus subgen. Nidulantes</taxon>
    </lineage>
</organism>
<evidence type="ECO:0000313" key="5">
    <source>
        <dbReference type="Proteomes" id="UP001610446"/>
    </source>
</evidence>
<dbReference type="CDD" id="cd12148">
    <property type="entry name" value="fungal_TF_MHR"/>
    <property type="match status" value="1"/>
</dbReference>
<dbReference type="EMBL" id="JBFXLU010000357">
    <property type="protein sequence ID" value="KAL2828596.1"/>
    <property type="molecule type" value="Genomic_DNA"/>
</dbReference>
<dbReference type="PANTHER" id="PTHR47840:SF1">
    <property type="entry name" value="ZN(II)2CYS6 TRANSCRIPTION FACTOR (EUROFUNG)"/>
    <property type="match status" value="1"/>
</dbReference>
<dbReference type="Proteomes" id="UP001610446">
    <property type="component" value="Unassembled WGS sequence"/>
</dbReference>
<comment type="caution">
    <text evidence="4">The sequence shown here is derived from an EMBL/GenBank/DDBJ whole genome shotgun (WGS) entry which is preliminary data.</text>
</comment>
<gene>
    <name evidence="4" type="ORF">BJY01DRAFT_255298</name>
</gene>
<keyword evidence="2" id="KW-0804">Transcription</keyword>
<evidence type="ECO:0000256" key="2">
    <source>
        <dbReference type="ARBA" id="ARBA00023163"/>
    </source>
</evidence>
<accession>A0ABR4ILL5</accession>
<name>A0ABR4ILL5_9EURO</name>
<dbReference type="PANTHER" id="PTHR47840">
    <property type="entry name" value="ZN(II)2CYS6 TRANSCRIPTION FACTOR (EUROFUNG)-RELATED"/>
    <property type="match status" value="1"/>
</dbReference>
<reference evidence="4 5" key="1">
    <citation type="submission" date="2024-07" db="EMBL/GenBank/DDBJ databases">
        <title>Section-level genome sequencing and comparative genomics of Aspergillus sections Usti and Cavernicolus.</title>
        <authorList>
            <consortium name="Lawrence Berkeley National Laboratory"/>
            <person name="Nybo J.L."/>
            <person name="Vesth T.C."/>
            <person name="Theobald S."/>
            <person name="Frisvad J.C."/>
            <person name="Larsen T.O."/>
            <person name="Kjaerboelling I."/>
            <person name="Rothschild-Mancinelli K."/>
            <person name="Lyhne E.K."/>
            <person name="Kogle M.E."/>
            <person name="Barry K."/>
            <person name="Clum A."/>
            <person name="Na H."/>
            <person name="Ledsgaard L."/>
            <person name="Lin J."/>
            <person name="Lipzen A."/>
            <person name="Kuo A."/>
            <person name="Riley R."/>
            <person name="Mondo S."/>
            <person name="Labutti K."/>
            <person name="Haridas S."/>
            <person name="Pangalinan J."/>
            <person name="Salamov A.A."/>
            <person name="Simmons B.A."/>
            <person name="Magnuson J.K."/>
            <person name="Chen J."/>
            <person name="Drula E."/>
            <person name="Henrissat B."/>
            <person name="Wiebenga A."/>
            <person name="Lubbers R.J."/>
            <person name="Gomes A.C."/>
            <person name="Makela M.R."/>
            <person name="Stajich J."/>
            <person name="Grigoriev I.V."/>
            <person name="Mortensen U.H."/>
            <person name="De Vries R.P."/>
            <person name="Baker S.E."/>
            <person name="Andersen M.R."/>
        </authorList>
    </citation>
    <scope>NUCLEOTIDE SEQUENCE [LARGE SCALE GENOMIC DNA]</scope>
    <source>
        <strain evidence="4 5">CBS 123904</strain>
    </source>
</reference>
<keyword evidence="5" id="KW-1185">Reference proteome</keyword>
<keyword evidence="1" id="KW-0805">Transcription regulation</keyword>
<evidence type="ECO:0000313" key="4">
    <source>
        <dbReference type="EMBL" id="KAL2828596.1"/>
    </source>
</evidence>
<protein>
    <submittedName>
        <fullName evidence="4">Uncharacterized protein</fullName>
    </submittedName>
</protein>